<sequence length="205" mass="22106">MMDRYPSYPLPTHSVFVNKSWHSRRTFLATGATLTGAAIAGCLGAPASGETEAGEQFADEGAINTSLEDGREEPAGGSELAGSAGEGEPDWVDAHNMRFRGWYYADSHNPGMPYHRNNIKLAIVNRGGYSIHAAAFDENGNGVTDNTLGLSGSWWFNYSKATTATIRVKGSAQSEALEIDLTQGANHEIWFSGAVLTASYWVGRW</sequence>
<gene>
    <name evidence="2" type="ORF">OB960_23400</name>
</gene>
<evidence type="ECO:0000313" key="2">
    <source>
        <dbReference type="EMBL" id="MCU4744325.1"/>
    </source>
</evidence>
<dbReference type="EMBL" id="JAOPKA010000026">
    <property type="protein sequence ID" value="MCU4744325.1"/>
    <property type="molecule type" value="Genomic_DNA"/>
</dbReference>
<proteinExistence type="predicted"/>
<evidence type="ECO:0000313" key="3">
    <source>
        <dbReference type="Proteomes" id="UP001321018"/>
    </source>
</evidence>
<reference evidence="2" key="1">
    <citation type="submission" date="2022-09" db="EMBL/GenBank/DDBJ databases">
        <title>Enrichment on poylsaccharides allowed isolation of novel metabolic and taxonomic groups of Haloarchaea.</title>
        <authorList>
            <person name="Sorokin D.Y."/>
            <person name="Elcheninov A.G."/>
            <person name="Khizhniak T.V."/>
            <person name="Kolganova T.V."/>
            <person name="Kublanov I.V."/>
        </authorList>
    </citation>
    <scope>NUCLEOTIDE SEQUENCE</scope>
    <source>
        <strain evidence="2">AArc-xg1-1</strain>
    </source>
</reference>
<evidence type="ECO:0000256" key="1">
    <source>
        <dbReference type="SAM" id="MobiDB-lite"/>
    </source>
</evidence>
<dbReference type="Proteomes" id="UP001321018">
    <property type="component" value="Unassembled WGS sequence"/>
</dbReference>
<accession>A0AAP2Z4E0</accession>
<dbReference type="InterPro" id="IPR006311">
    <property type="entry name" value="TAT_signal"/>
</dbReference>
<protein>
    <submittedName>
        <fullName evidence="2">Uncharacterized protein</fullName>
    </submittedName>
</protein>
<dbReference type="PROSITE" id="PS51318">
    <property type="entry name" value="TAT"/>
    <property type="match status" value="1"/>
</dbReference>
<dbReference type="AlphaFoldDB" id="A0AAP2Z4E0"/>
<dbReference type="RefSeq" id="WP_338006133.1">
    <property type="nucleotide sequence ID" value="NZ_JAOPKA010000026.1"/>
</dbReference>
<name>A0AAP2Z4E0_9EURY</name>
<comment type="caution">
    <text evidence="2">The sequence shown here is derived from an EMBL/GenBank/DDBJ whole genome shotgun (WGS) entry which is preliminary data.</text>
</comment>
<feature type="region of interest" description="Disordered" evidence="1">
    <location>
        <begin position="67"/>
        <end position="89"/>
    </location>
</feature>
<organism evidence="2 3">
    <name type="scientific">Natronoglomus mannanivorans</name>
    <dbReference type="NCBI Taxonomy" id="2979990"/>
    <lineage>
        <taxon>Archaea</taxon>
        <taxon>Methanobacteriati</taxon>
        <taxon>Methanobacteriota</taxon>
        <taxon>Stenosarchaea group</taxon>
        <taxon>Halobacteria</taxon>
        <taxon>Halobacteriales</taxon>
        <taxon>Natrialbaceae</taxon>
        <taxon>Natronoglomus</taxon>
    </lineage>
</organism>